<feature type="binding site" evidence="14">
    <location>
        <position position="271"/>
    </location>
    <ligand>
        <name>[4Fe-4S] cluster</name>
        <dbReference type="ChEBI" id="CHEBI:49883"/>
        <label>2</label>
    </ligand>
</feature>
<evidence type="ECO:0000256" key="12">
    <source>
        <dbReference type="ARBA" id="ARBA00023014"/>
    </source>
</evidence>
<feature type="domain" description="Cytochrome-c3 hydrogenase C-terminal" evidence="16">
    <location>
        <begin position="232"/>
        <end position="314"/>
    </location>
</feature>
<reference evidence="17 18" key="1">
    <citation type="submission" date="2016-10" db="EMBL/GenBank/DDBJ databases">
        <authorList>
            <person name="de Groot N.N."/>
        </authorList>
    </citation>
    <scope>NUCLEOTIDE SEQUENCE [LARGE SCALE GENOMIC DNA]</scope>
    <source>
        <strain evidence="17 18">DSM 15269</strain>
    </source>
</reference>
<keyword evidence="12 14" id="KW-0411">Iron-sulfur</keyword>
<evidence type="ECO:0000256" key="3">
    <source>
        <dbReference type="ARBA" id="ARBA00004418"/>
    </source>
</evidence>
<keyword evidence="9" id="KW-0574">Periplasm</keyword>
<dbReference type="GO" id="GO:0008901">
    <property type="term" value="F:ferredoxin hydrogenase activity"/>
    <property type="evidence" value="ECO:0007669"/>
    <property type="project" value="InterPro"/>
</dbReference>
<evidence type="ECO:0000256" key="4">
    <source>
        <dbReference type="ARBA" id="ARBA00006605"/>
    </source>
</evidence>
<dbReference type="GO" id="GO:0044569">
    <property type="term" value="C:[Ni-Fe] hydrogenase complex"/>
    <property type="evidence" value="ECO:0007669"/>
    <property type="project" value="TreeGrafter"/>
</dbReference>
<keyword evidence="8" id="KW-0732">Signal</keyword>
<feature type="domain" description="NADH:ubiquinone oxidoreductase-like 20kDa subunit" evidence="15">
    <location>
        <begin position="67"/>
        <end position="214"/>
    </location>
</feature>
<feature type="binding site" evidence="14">
    <location>
        <position position="265"/>
    </location>
    <ligand>
        <name>[4Fe-4S] cluster</name>
        <dbReference type="ChEBI" id="CHEBI:49883"/>
        <label>2</label>
    </ligand>
</feature>
<keyword evidence="10" id="KW-0560">Oxidoreductase</keyword>
<dbReference type="InterPro" id="IPR006311">
    <property type="entry name" value="TAT_signal"/>
</dbReference>
<dbReference type="InterPro" id="IPR006137">
    <property type="entry name" value="NADH_UbQ_OxRdtase-like_20kDa"/>
</dbReference>
<proteinExistence type="inferred from homology"/>
<evidence type="ECO:0000313" key="17">
    <source>
        <dbReference type="EMBL" id="SDN31497.1"/>
    </source>
</evidence>
<evidence type="ECO:0000256" key="10">
    <source>
        <dbReference type="ARBA" id="ARBA00023002"/>
    </source>
</evidence>
<dbReference type="PROSITE" id="PS51318">
    <property type="entry name" value="TAT"/>
    <property type="match status" value="1"/>
</dbReference>
<evidence type="ECO:0000256" key="1">
    <source>
        <dbReference type="ARBA" id="ARBA00001927"/>
    </source>
</evidence>
<comment type="cofactor">
    <cofactor evidence="1">
        <name>[3Fe-4S] cluster</name>
        <dbReference type="ChEBI" id="CHEBI:21137"/>
    </cofactor>
</comment>
<name>A0A1H0ADL6_9BACT</name>
<dbReference type="NCBIfam" id="TIGR00391">
    <property type="entry name" value="hydA"/>
    <property type="match status" value="1"/>
</dbReference>
<feature type="binding site" evidence="14">
    <location>
        <position position="67"/>
    </location>
    <ligand>
        <name>[4Fe-4S] cluster</name>
        <dbReference type="ChEBI" id="CHEBI:49883"/>
        <label>1</label>
    </ligand>
</feature>
<feature type="binding site" evidence="14">
    <location>
        <position position="240"/>
    </location>
    <ligand>
        <name>[4Fe-4S] cluster</name>
        <dbReference type="ChEBI" id="CHEBI:49883"/>
        <label>2</label>
    </ligand>
</feature>
<evidence type="ECO:0000256" key="9">
    <source>
        <dbReference type="ARBA" id="ARBA00022764"/>
    </source>
</evidence>
<dbReference type="AlphaFoldDB" id="A0A1H0ADL6"/>
<keyword evidence="6 14" id="KW-0004">4Fe-4S</keyword>
<feature type="binding site" evidence="14">
    <location>
        <position position="280"/>
    </location>
    <ligand>
        <name>[3Fe-4S] cluster</name>
        <dbReference type="ChEBI" id="CHEBI:21137"/>
    </ligand>
</feature>
<keyword evidence="18" id="KW-1185">Reference proteome</keyword>
<dbReference type="GO" id="GO:0016020">
    <property type="term" value="C:membrane"/>
    <property type="evidence" value="ECO:0007669"/>
    <property type="project" value="TreeGrafter"/>
</dbReference>
<evidence type="ECO:0000256" key="11">
    <source>
        <dbReference type="ARBA" id="ARBA00023004"/>
    </source>
</evidence>
<dbReference type="SUPFAM" id="SSF56770">
    <property type="entry name" value="HydA/Nqo6-like"/>
    <property type="match status" value="1"/>
</dbReference>
<dbReference type="GO" id="GO:0046872">
    <property type="term" value="F:metal ion binding"/>
    <property type="evidence" value="ECO:0007669"/>
    <property type="project" value="UniProtKB-KW"/>
</dbReference>
<evidence type="ECO:0000256" key="6">
    <source>
        <dbReference type="ARBA" id="ARBA00022485"/>
    </source>
</evidence>
<dbReference type="Gene3D" id="4.10.480.10">
    <property type="entry name" value="Cytochrome-c3 hydrogenase, C-terminal domain"/>
    <property type="match status" value="1"/>
</dbReference>
<keyword evidence="7 14" id="KW-0479">Metal-binding</keyword>
<dbReference type="InterPro" id="IPR037148">
    <property type="entry name" value="NiFe-Hase_small_C_sf"/>
</dbReference>
<organism evidence="17 18">
    <name type="scientific">Desulfonauticus submarinus</name>
    <dbReference type="NCBI Taxonomy" id="206665"/>
    <lineage>
        <taxon>Bacteria</taxon>
        <taxon>Pseudomonadati</taxon>
        <taxon>Thermodesulfobacteriota</taxon>
        <taxon>Desulfovibrionia</taxon>
        <taxon>Desulfovibrionales</taxon>
        <taxon>Desulfonauticaceae</taxon>
        <taxon>Desulfonauticus</taxon>
    </lineage>
</organism>
<keyword evidence="11 14" id="KW-0408">Iron</keyword>
<dbReference type="GO" id="GO:0009375">
    <property type="term" value="C:ferredoxin hydrogenase complex"/>
    <property type="evidence" value="ECO:0007669"/>
    <property type="project" value="InterPro"/>
</dbReference>
<protein>
    <submittedName>
        <fullName evidence="17">[NiFe] hydrogenase small subunit</fullName>
    </submittedName>
</protein>
<comment type="subunit">
    <text evidence="5">Heterodimer of a large and a small subunit.</text>
</comment>
<dbReference type="PIRSF" id="PIRSF000310">
    <property type="entry name" value="NiFe_hyd_ssu"/>
    <property type="match status" value="1"/>
</dbReference>
<evidence type="ECO:0000256" key="2">
    <source>
        <dbReference type="ARBA" id="ARBA00001966"/>
    </source>
</evidence>
<dbReference type="InterPro" id="IPR001821">
    <property type="entry name" value="NiFe_hydrogenase_ssu"/>
</dbReference>
<dbReference type="RefSeq" id="WP_092062501.1">
    <property type="nucleotide sequence ID" value="NZ_FNIN01000001.1"/>
</dbReference>
<evidence type="ECO:0000256" key="14">
    <source>
        <dbReference type="PIRSR" id="PIRSR000310-1"/>
    </source>
</evidence>
<dbReference type="PANTHER" id="PTHR30013">
    <property type="entry name" value="NIFE / NIFESE HYDROGENASE SMALL SUBUNIT FAMILY MEMBER"/>
    <property type="match status" value="1"/>
</dbReference>
<dbReference type="Pfam" id="PF01058">
    <property type="entry name" value="Oxidored_q6"/>
    <property type="match status" value="1"/>
</dbReference>
<dbReference type="InterPro" id="IPR037024">
    <property type="entry name" value="NiFe_Hase_small_N_sf"/>
</dbReference>
<dbReference type="GO" id="GO:0051539">
    <property type="term" value="F:4 iron, 4 sulfur cluster binding"/>
    <property type="evidence" value="ECO:0007669"/>
    <property type="project" value="UniProtKB-KW"/>
</dbReference>
<gene>
    <name evidence="17" type="ORF">SAMN04488516_101371</name>
</gene>
<evidence type="ECO:0000259" key="16">
    <source>
        <dbReference type="Pfam" id="PF14720"/>
    </source>
</evidence>
<dbReference type="GO" id="GO:0009061">
    <property type="term" value="P:anaerobic respiration"/>
    <property type="evidence" value="ECO:0007669"/>
    <property type="project" value="TreeGrafter"/>
</dbReference>
<dbReference type="PANTHER" id="PTHR30013:SF7">
    <property type="entry name" value="HYDROGENASE-2 SMALL CHAIN"/>
    <property type="match status" value="1"/>
</dbReference>
<dbReference type="EMBL" id="FNIN01000001">
    <property type="protein sequence ID" value="SDN31497.1"/>
    <property type="molecule type" value="Genomic_DNA"/>
</dbReference>
<evidence type="ECO:0000256" key="8">
    <source>
        <dbReference type="ARBA" id="ARBA00022729"/>
    </source>
</evidence>
<accession>A0A1H0ADL6</accession>
<feature type="binding site" evidence="14">
    <location>
        <position position="70"/>
    </location>
    <ligand>
        <name>[4Fe-4S] cluster</name>
        <dbReference type="ChEBI" id="CHEBI:49883"/>
        <label>1</label>
    </ligand>
</feature>
<dbReference type="Proteomes" id="UP000199602">
    <property type="component" value="Unassembled WGS sequence"/>
</dbReference>
<dbReference type="OrthoDB" id="9766729at2"/>
<evidence type="ECO:0000259" key="15">
    <source>
        <dbReference type="Pfam" id="PF01058"/>
    </source>
</evidence>
<sequence>MKYSIGLAKEEPLERLEKRGISRRDFMKFCTTVAVMMGMGPAFAPKVAEALTSKERPSVVWLHNAECTGCSEAVLRTVKPYVDELILDTISLDYHETLMVAAGELAEEALKKAISSPKGYICVIEGAIPTKDGGIYGKVSGRTMYDICKEVAPKALATIAIGTCAAFGGVQAAAPNPTGAKGVNDALGKHGVKAINLGGCPPNPYNFVGTVVHLLTKGMPELDDNNRPLMFYGQTVHDLCPRRKHFDNGEFAPSFDSEEAKKGWCLYELGCKGPYTYNNCPKIKFNQTNWPVEAGHPCIGCSEPDFWDEMAPFYESM</sequence>
<dbReference type="Pfam" id="PF14720">
    <property type="entry name" value="NiFe_hyd_SSU_C"/>
    <property type="match status" value="1"/>
</dbReference>
<dbReference type="STRING" id="206665.SAMN04488516_101371"/>
<comment type="cofactor">
    <cofactor evidence="2">
        <name>[4Fe-4S] cluster</name>
        <dbReference type="ChEBI" id="CHEBI:49883"/>
    </cofactor>
</comment>
<evidence type="ECO:0000256" key="7">
    <source>
        <dbReference type="ARBA" id="ARBA00022723"/>
    </source>
</evidence>
<feature type="binding site" evidence="14">
    <location>
        <position position="298"/>
    </location>
    <ligand>
        <name>[3Fe-4S] cluster</name>
        <dbReference type="ChEBI" id="CHEBI:21137"/>
    </ligand>
</feature>
<dbReference type="Gene3D" id="3.40.50.700">
    <property type="entry name" value="NADH:ubiquinone oxidoreductase-like, 20kDa subunit"/>
    <property type="match status" value="1"/>
</dbReference>
<comment type="similarity">
    <text evidence="4">Belongs to the [NiFe]/[NiFeSe] hydrogenase small subunit family.</text>
</comment>
<dbReference type="InterPro" id="IPR027394">
    <property type="entry name" value="Cytochrome-c3_hydrogenase_C"/>
</dbReference>
<comment type="subcellular location">
    <subcellularLocation>
        <location evidence="3">Periplasm</location>
    </subcellularLocation>
</comment>
<keyword evidence="13 14" id="KW-0003">3Fe-4S</keyword>
<feature type="binding site" evidence="14">
    <location>
        <position position="301"/>
    </location>
    <ligand>
        <name>[3Fe-4S] cluster</name>
        <dbReference type="ChEBI" id="CHEBI:21137"/>
    </ligand>
</feature>
<feature type="binding site" evidence="14">
    <location>
        <position position="237"/>
    </location>
    <ligand>
        <name>[4Fe-4S] cluster</name>
        <dbReference type="ChEBI" id="CHEBI:49883"/>
        <label>2</label>
    </ligand>
</feature>
<feature type="binding site" evidence="14">
    <location>
        <position position="164"/>
    </location>
    <ligand>
        <name>[4Fe-4S] cluster</name>
        <dbReference type="ChEBI" id="CHEBI:49883"/>
        <label>1</label>
    </ligand>
</feature>
<evidence type="ECO:0000256" key="13">
    <source>
        <dbReference type="ARBA" id="ARBA00023291"/>
    </source>
</evidence>
<evidence type="ECO:0000313" key="18">
    <source>
        <dbReference type="Proteomes" id="UP000199602"/>
    </source>
</evidence>
<dbReference type="NCBIfam" id="TIGR01409">
    <property type="entry name" value="TAT_signal_seq"/>
    <property type="match status" value="1"/>
</dbReference>
<dbReference type="PRINTS" id="PR00614">
    <property type="entry name" value="NIHGNASESMLL"/>
</dbReference>
<dbReference type="GO" id="GO:0042597">
    <property type="term" value="C:periplasmic space"/>
    <property type="evidence" value="ECO:0007669"/>
    <property type="project" value="UniProtKB-SubCell"/>
</dbReference>
<evidence type="ECO:0000256" key="5">
    <source>
        <dbReference type="ARBA" id="ARBA00011771"/>
    </source>
</evidence>
<dbReference type="InterPro" id="IPR019546">
    <property type="entry name" value="TAT_signal_bac_arc"/>
</dbReference>
<dbReference type="GO" id="GO:0051538">
    <property type="term" value="F:3 iron, 4 sulfur cluster binding"/>
    <property type="evidence" value="ECO:0007669"/>
    <property type="project" value="UniProtKB-KW"/>
</dbReference>
<dbReference type="GO" id="GO:0009055">
    <property type="term" value="F:electron transfer activity"/>
    <property type="evidence" value="ECO:0007669"/>
    <property type="project" value="TreeGrafter"/>
</dbReference>
<feature type="binding site" evidence="14">
    <location>
        <position position="200"/>
    </location>
    <ligand>
        <name>[4Fe-4S] cluster</name>
        <dbReference type="ChEBI" id="CHEBI:49883"/>
        <label>1</label>
    </ligand>
</feature>